<keyword evidence="3 6" id="KW-0963">Cytoplasm</keyword>
<dbReference type="Proteomes" id="UP001595926">
    <property type="component" value="Unassembled WGS sequence"/>
</dbReference>
<evidence type="ECO:0000313" key="8">
    <source>
        <dbReference type="Proteomes" id="UP001595926"/>
    </source>
</evidence>
<dbReference type="NCBIfam" id="NF004391">
    <property type="entry name" value="PRK05751.1-2"/>
    <property type="match status" value="1"/>
</dbReference>
<gene>
    <name evidence="6 7" type="primary">secB</name>
    <name evidence="7" type="ORF">ACFPDQ_08755</name>
</gene>
<keyword evidence="2 6" id="KW-0813">Transport</keyword>
<evidence type="ECO:0000256" key="4">
    <source>
        <dbReference type="ARBA" id="ARBA00022927"/>
    </source>
</evidence>
<keyword evidence="5 6" id="KW-0811">Translocation</keyword>
<dbReference type="RefSeq" id="WP_119330883.1">
    <property type="nucleotide sequence ID" value="NZ_JBHSJH010000003.1"/>
</dbReference>
<comment type="caution">
    <text evidence="7">The sequence shown here is derived from an EMBL/GenBank/DDBJ whole genome shotgun (WGS) entry which is preliminary data.</text>
</comment>
<evidence type="ECO:0000256" key="1">
    <source>
        <dbReference type="ARBA" id="ARBA00009990"/>
    </source>
</evidence>
<dbReference type="InterPro" id="IPR035958">
    <property type="entry name" value="SecB-like_sf"/>
</dbReference>
<dbReference type="NCBIfam" id="TIGR00809">
    <property type="entry name" value="secB"/>
    <property type="match status" value="1"/>
</dbReference>
<accession>A0ABV9TD86</accession>
<reference evidence="8" key="1">
    <citation type="journal article" date="2019" name="Int. J. Syst. Evol. Microbiol.">
        <title>The Global Catalogue of Microorganisms (GCM) 10K type strain sequencing project: providing services to taxonomists for standard genome sequencing and annotation.</title>
        <authorList>
            <consortium name="The Broad Institute Genomics Platform"/>
            <consortium name="The Broad Institute Genome Sequencing Center for Infectious Disease"/>
            <person name="Wu L."/>
            <person name="Ma J."/>
        </authorList>
    </citation>
    <scope>NUCLEOTIDE SEQUENCE [LARGE SCALE GENOMIC DNA]</scope>
    <source>
        <strain evidence="8">CGMCC 1.13718</strain>
    </source>
</reference>
<evidence type="ECO:0000256" key="5">
    <source>
        <dbReference type="ARBA" id="ARBA00023010"/>
    </source>
</evidence>
<protein>
    <recommendedName>
        <fullName evidence="6">Protein-export protein SecB</fullName>
    </recommendedName>
</protein>
<dbReference type="SUPFAM" id="SSF54611">
    <property type="entry name" value="SecB-like"/>
    <property type="match status" value="1"/>
</dbReference>
<evidence type="ECO:0000256" key="2">
    <source>
        <dbReference type="ARBA" id="ARBA00022448"/>
    </source>
</evidence>
<name>A0ABV9TD86_9GAMM</name>
<evidence type="ECO:0000313" key="7">
    <source>
        <dbReference type="EMBL" id="MFC4893136.1"/>
    </source>
</evidence>
<organism evidence="7 8">
    <name type="scientific">Pseudofrancisella aestuarii</name>
    <dbReference type="NCBI Taxonomy" id="2670347"/>
    <lineage>
        <taxon>Bacteria</taxon>
        <taxon>Pseudomonadati</taxon>
        <taxon>Pseudomonadota</taxon>
        <taxon>Gammaproteobacteria</taxon>
        <taxon>Thiotrichales</taxon>
        <taxon>Francisellaceae</taxon>
        <taxon>Pseudofrancisella</taxon>
    </lineage>
</organism>
<dbReference type="Gene3D" id="3.10.420.10">
    <property type="entry name" value="SecB-like"/>
    <property type="match status" value="1"/>
</dbReference>
<dbReference type="NCBIfam" id="NF004393">
    <property type="entry name" value="PRK05751.1-4"/>
    <property type="match status" value="1"/>
</dbReference>
<keyword evidence="6" id="KW-0143">Chaperone</keyword>
<comment type="subunit">
    <text evidence="6">Homotetramer, a dimer of dimers. One homotetramer interacts with 1 SecA dimer.</text>
</comment>
<evidence type="ECO:0000256" key="6">
    <source>
        <dbReference type="HAMAP-Rule" id="MF_00821"/>
    </source>
</evidence>
<evidence type="ECO:0000256" key="3">
    <source>
        <dbReference type="ARBA" id="ARBA00022490"/>
    </source>
</evidence>
<comment type="similarity">
    <text evidence="1 6">Belongs to the SecB family.</text>
</comment>
<keyword evidence="4 6" id="KW-0653">Protein transport</keyword>
<keyword evidence="8" id="KW-1185">Reference proteome</keyword>
<sequence>MEDNQNQPSFVIQKIYTKDVSFESMNSPEVFKQQWSPNVDFNLDINFKKLDESNYEVDLTITVNTKNNEANAYIAEVTQSGIFTITGMSEEQLDSVLNTYCPNTLFPYSKRVLDSSIHRGGFLPLNLSPINFDAIYLQKKNSATPAAH</sequence>
<proteinExistence type="inferred from homology"/>
<comment type="function">
    <text evidence="6">One of the proteins required for the normal export of preproteins out of the cell cytoplasm. It is a molecular chaperone that binds to a subset of precursor proteins, maintaining them in a translocation-competent state. It also specifically binds to its receptor SecA.</text>
</comment>
<dbReference type="HAMAP" id="MF_00821">
    <property type="entry name" value="SecB"/>
    <property type="match status" value="1"/>
</dbReference>
<dbReference type="PANTHER" id="PTHR36918:SF1">
    <property type="entry name" value="PROTEIN-EXPORT PROTEIN SECB"/>
    <property type="match status" value="1"/>
</dbReference>
<comment type="subcellular location">
    <subcellularLocation>
        <location evidence="6">Cytoplasm</location>
    </subcellularLocation>
</comment>
<dbReference type="PRINTS" id="PR01594">
    <property type="entry name" value="SECBCHAPRONE"/>
</dbReference>
<dbReference type="PANTHER" id="PTHR36918">
    <property type="match status" value="1"/>
</dbReference>
<dbReference type="EMBL" id="JBHSJH010000003">
    <property type="protein sequence ID" value="MFC4893136.1"/>
    <property type="molecule type" value="Genomic_DNA"/>
</dbReference>
<dbReference type="InterPro" id="IPR003708">
    <property type="entry name" value="SecB"/>
</dbReference>
<dbReference type="Pfam" id="PF02556">
    <property type="entry name" value="SecB"/>
    <property type="match status" value="1"/>
</dbReference>